<organism evidence="3 4">
    <name type="scientific">Ceratotherium simum simum</name>
    <name type="common">Southern white rhinoceros</name>
    <dbReference type="NCBI Taxonomy" id="73337"/>
    <lineage>
        <taxon>Eukaryota</taxon>
        <taxon>Metazoa</taxon>
        <taxon>Chordata</taxon>
        <taxon>Craniata</taxon>
        <taxon>Vertebrata</taxon>
        <taxon>Euteleostomi</taxon>
        <taxon>Mammalia</taxon>
        <taxon>Eutheria</taxon>
        <taxon>Laurasiatheria</taxon>
        <taxon>Perissodactyla</taxon>
        <taxon>Rhinocerotidae</taxon>
        <taxon>Ceratotherium</taxon>
    </lineage>
</organism>
<gene>
    <name evidence="4" type="primary">LOC101397914</name>
</gene>
<dbReference type="PANTHER" id="PTHR23084">
    <property type="entry name" value="PHOSPHATIDYLINOSITOL-4-PHOSPHATE 5-KINASE RELATED"/>
    <property type="match status" value="1"/>
</dbReference>
<name>A0ABM1CI30_CERSS</name>
<dbReference type="RefSeq" id="XP_014639211.1">
    <property type="nucleotide sequence ID" value="XM_014783725.1"/>
</dbReference>
<dbReference type="Proteomes" id="UP000694910">
    <property type="component" value="Unplaced"/>
</dbReference>
<protein>
    <submittedName>
        <fullName evidence="4">MORN repeat-containing protein 1</fullName>
    </submittedName>
</protein>
<dbReference type="SUPFAM" id="SSF82185">
    <property type="entry name" value="Histone H3 K4-specific methyltransferase SET7/9 N-terminal domain"/>
    <property type="match status" value="1"/>
</dbReference>
<evidence type="ECO:0000256" key="2">
    <source>
        <dbReference type="SAM" id="MobiDB-lite"/>
    </source>
</evidence>
<evidence type="ECO:0000313" key="3">
    <source>
        <dbReference type="Proteomes" id="UP000694910"/>
    </source>
</evidence>
<keyword evidence="3" id="KW-1185">Reference proteome</keyword>
<feature type="region of interest" description="Disordered" evidence="2">
    <location>
        <begin position="685"/>
        <end position="724"/>
    </location>
</feature>
<dbReference type="SMART" id="SM00698">
    <property type="entry name" value="MORN"/>
    <property type="match status" value="7"/>
</dbReference>
<dbReference type="PANTHER" id="PTHR23084:SF263">
    <property type="entry name" value="MORN REPEAT-CONTAINING PROTEIN 1"/>
    <property type="match status" value="1"/>
</dbReference>
<reference evidence="4" key="1">
    <citation type="submission" date="2025-08" db="UniProtKB">
        <authorList>
            <consortium name="RefSeq"/>
        </authorList>
    </citation>
    <scope>IDENTIFICATION</scope>
</reference>
<evidence type="ECO:0000313" key="4">
    <source>
        <dbReference type="RefSeq" id="XP_014639211.1"/>
    </source>
</evidence>
<accession>A0ABM1CI30</accession>
<evidence type="ECO:0000256" key="1">
    <source>
        <dbReference type="ARBA" id="ARBA00022737"/>
    </source>
</evidence>
<feature type="region of interest" description="Disordered" evidence="2">
    <location>
        <begin position="392"/>
        <end position="419"/>
    </location>
</feature>
<feature type="region of interest" description="Disordered" evidence="2">
    <location>
        <begin position="308"/>
        <end position="327"/>
    </location>
</feature>
<keyword evidence="1" id="KW-0677">Repeat</keyword>
<dbReference type="Pfam" id="PF02493">
    <property type="entry name" value="MORN"/>
    <property type="match status" value="8"/>
</dbReference>
<dbReference type="Gene3D" id="2.20.110.10">
    <property type="entry name" value="Histone H3 K4-specific methyltransferase SET7/9 N-terminal domain"/>
    <property type="match status" value="3"/>
</dbReference>
<proteinExistence type="predicted"/>
<dbReference type="GeneID" id="101397914"/>
<sequence>MAAASEGRPISLLPRRDAPGRPPRDGYGVYIYPNSFFRYEGEWKGGKKHGHGKLVFKDGSYYEGQFVDGEIMGEGCRHWASSGNTYWGQFVLGEPQGHGIMQYKAGGRYKGELSHGMREGHGCLVDQDGQVYQGAFHNNKRHGRGHMVFLNGDKYDGDWVRDQRQGHGVLCRADGSTYQGQWHSDVFSGLGSMAHCSGVVYRGMWINGHPAAQATRIVILGPEVMDVAPGTSFSLRVQLQQDDGEVAKSEDGRVLKISAGVRYVQLPAYSEVSFFQVDEDNQEMPIQTPFGFECIAYPLSSPKSGALEPRAALESAGADSPLPKGDLEPVLASDTLHGQEDTPGGLLAGGCEPSCPADCRRVEQGCAQFEDIRLGPPPPGYHPVLFLDGPHEKAGSRPRGCLRPRRTAPTAQDAPGGSRTAMLPTLRALAREQGQQECRRAVPPWLTVLSAVRSDGPKHLEPWAAGCRALQSKSAGQSLRSGPRSPAPAACGFLCLWKLVQVVFIRDTAGSSGQVTLPSGQARCGRAATLPPEGRDGASEDGHACACPRPAGGDFVVTASSGPQELWSPSGGKPQVPDWKAGGLPGPGPLCPLEQLGLSAEPVARKPLLAGCRQKGPPVEGRGGGASAFSFALASAVPTAATLSADWPTELALTLGPSLGLCPELRGGFLHPKFIYSPTLTVRPAPREDGGHSHRPKKKAWSPERGMEARSWGPGVPGSQGRRGRASWGVKSWGWNLYLFSPEEGGGQAQEPGQQWPLGAASKHLSLAGEYVVMIRDVTTPPFLGRTLPTAFKHLRISAKGARQQPCVPGEGPEAPS</sequence>
<dbReference type="InterPro" id="IPR003409">
    <property type="entry name" value="MORN"/>
</dbReference>